<evidence type="ECO:0000256" key="3">
    <source>
        <dbReference type="ARBA" id="ARBA00022448"/>
    </source>
</evidence>
<dbReference type="Pfam" id="PF08352">
    <property type="entry name" value="oligo_HPY"/>
    <property type="match status" value="2"/>
</dbReference>
<feature type="domain" description="ABC transporter" evidence="11">
    <location>
        <begin position="29"/>
        <end position="276"/>
    </location>
</feature>
<sequence length="582" mass="61543">MNIAGNIVEFTGRTAALRPRPAPSLPPLLSLRCLTIADAGGQTLVDDVGFDVPRGGTIGIVGESGSGKSLTCRAILNLLPPGLRVASGSIRYGDHDLTRLDRRGWQALRGVDLAAVFQDPASYLNPSIPVGKQLAEALRAVSGLNSRAAHQRALALLRRVGLADAEGVFNLYPFELSGGMAQRVLIAIAISANPQLLIADEATTALDVTVQAEVLALLDELRREQGLTLILVSHDLAVVAQVCDHVIVMQGGRIVEAGTTAQVLRSPAHAYTRSLVDNHARYSIDAVGQSLPPAPDPAAAPAPRPLLEITNLRAAYGNRAVLDGIDLTVQRGEILGLIGETGCGKTTVLRAILGVVAPETGTIHFNGQDISALRGRELRRFRQSSQIQHAFQDPLRSLDPDLTVAGSIGEGLDIRGGIGAAERAERVATALAAVGLDPALSVRLPRDLSGGQRQRVIIARALAMDPAILLLDEPVSALDAVNRIHVLELMRRMADERGVAQVFISHDLGSIAGITDRVAVLHEGRIVESGPTADIIANPAHPYTRRLVQSVLRLEDGAVSRPSPAEQNPPVPPQRAAIPGEN</sequence>
<keyword evidence="7 12" id="KW-0067">ATP-binding</keyword>
<dbReference type="InterPro" id="IPR050388">
    <property type="entry name" value="ABC_Ni/Peptide_Import"/>
</dbReference>
<evidence type="ECO:0000256" key="7">
    <source>
        <dbReference type="ARBA" id="ARBA00022840"/>
    </source>
</evidence>
<dbReference type="Proteomes" id="UP000566813">
    <property type="component" value="Unassembled WGS sequence"/>
</dbReference>
<dbReference type="InterPro" id="IPR003439">
    <property type="entry name" value="ABC_transporter-like_ATP-bd"/>
</dbReference>
<dbReference type="RefSeq" id="WP_185664964.1">
    <property type="nucleotide sequence ID" value="NZ_JACLAW010000011.1"/>
</dbReference>
<evidence type="ECO:0000256" key="4">
    <source>
        <dbReference type="ARBA" id="ARBA00022475"/>
    </source>
</evidence>
<keyword evidence="13" id="KW-1185">Reference proteome</keyword>
<proteinExistence type="inferred from homology"/>
<dbReference type="GO" id="GO:0005524">
    <property type="term" value="F:ATP binding"/>
    <property type="evidence" value="ECO:0007669"/>
    <property type="project" value="UniProtKB-KW"/>
</dbReference>
<organism evidence="12 13">
    <name type="scientific">Novosphingobium flavum</name>
    <dbReference type="NCBI Taxonomy" id="1778672"/>
    <lineage>
        <taxon>Bacteria</taxon>
        <taxon>Pseudomonadati</taxon>
        <taxon>Pseudomonadota</taxon>
        <taxon>Alphaproteobacteria</taxon>
        <taxon>Sphingomonadales</taxon>
        <taxon>Sphingomonadaceae</taxon>
        <taxon>Novosphingobium</taxon>
    </lineage>
</organism>
<evidence type="ECO:0000313" key="12">
    <source>
        <dbReference type="EMBL" id="MBC2666661.1"/>
    </source>
</evidence>
<evidence type="ECO:0000256" key="8">
    <source>
        <dbReference type="ARBA" id="ARBA00022967"/>
    </source>
</evidence>
<feature type="domain" description="ABC transporter" evidence="11">
    <location>
        <begin position="307"/>
        <end position="548"/>
    </location>
</feature>
<dbReference type="PANTHER" id="PTHR43297">
    <property type="entry name" value="OLIGOPEPTIDE TRANSPORT ATP-BINDING PROTEIN APPD"/>
    <property type="match status" value="1"/>
</dbReference>
<keyword evidence="6" id="KW-0547">Nucleotide-binding</keyword>
<dbReference type="SMART" id="SM00382">
    <property type="entry name" value="AAA"/>
    <property type="match status" value="2"/>
</dbReference>
<keyword evidence="5" id="KW-0997">Cell inner membrane</keyword>
<evidence type="ECO:0000256" key="2">
    <source>
        <dbReference type="ARBA" id="ARBA00005417"/>
    </source>
</evidence>
<evidence type="ECO:0000256" key="5">
    <source>
        <dbReference type="ARBA" id="ARBA00022519"/>
    </source>
</evidence>
<dbReference type="InterPro" id="IPR017871">
    <property type="entry name" value="ABC_transporter-like_CS"/>
</dbReference>
<evidence type="ECO:0000256" key="6">
    <source>
        <dbReference type="ARBA" id="ARBA00022741"/>
    </source>
</evidence>
<dbReference type="InterPro" id="IPR003593">
    <property type="entry name" value="AAA+_ATPase"/>
</dbReference>
<keyword evidence="8" id="KW-1278">Translocase</keyword>
<accession>A0A7X1FTF7</accession>
<dbReference type="GO" id="GO:0005886">
    <property type="term" value="C:plasma membrane"/>
    <property type="evidence" value="ECO:0007669"/>
    <property type="project" value="UniProtKB-SubCell"/>
</dbReference>
<evidence type="ECO:0000256" key="10">
    <source>
        <dbReference type="SAM" id="MobiDB-lite"/>
    </source>
</evidence>
<dbReference type="PANTHER" id="PTHR43297:SF14">
    <property type="entry name" value="ATPASE AAA-TYPE CORE DOMAIN-CONTAINING PROTEIN"/>
    <property type="match status" value="1"/>
</dbReference>
<dbReference type="Gene3D" id="3.40.50.300">
    <property type="entry name" value="P-loop containing nucleotide triphosphate hydrolases"/>
    <property type="match status" value="2"/>
</dbReference>
<evidence type="ECO:0000256" key="9">
    <source>
        <dbReference type="ARBA" id="ARBA00023136"/>
    </source>
</evidence>
<evidence type="ECO:0000313" key="13">
    <source>
        <dbReference type="Proteomes" id="UP000566813"/>
    </source>
</evidence>
<dbReference type="AlphaFoldDB" id="A0A7X1FTF7"/>
<comment type="subcellular location">
    <subcellularLocation>
        <location evidence="1">Cell inner membrane</location>
        <topology evidence="1">Peripheral membrane protein</topology>
    </subcellularLocation>
</comment>
<reference evidence="12 13" key="1">
    <citation type="submission" date="2020-08" db="EMBL/GenBank/DDBJ databases">
        <title>The genome sequence of type strain Novosphingobium flavum NBRC 111647.</title>
        <authorList>
            <person name="Liu Y."/>
        </authorList>
    </citation>
    <scope>NUCLEOTIDE SEQUENCE [LARGE SCALE GENOMIC DNA]</scope>
    <source>
        <strain evidence="12 13">NBRC 111647</strain>
    </source>
</reference>
<evidence type="ECO:0000256" key="1">
    <source>
        <dbReference type="ARBA" id="ARBA00004417"/>
    </source>
</evidence>
<dbReference type="GO" id="GO:0016887">
    <property type="term" value="F:ATP hydrolysis activity"/>
    <property type="evidence" value="ECO:0007669"/>
    <property type="project" value="InterPro"/>
</dbReference>
<dbReference type="GO" id="GO:0015833">
    <property type="term" value="P:peptide transport"/>
    <property type="evidence" value="ECO:0007669"/>
    <property type="project" value="InterPro"/>
</dbReference>
<dbReference type="PROSITE" id="PS50893">
    <property type="entry name" value="ABC_TRANSPORTER_2"/>
    <property type="match status" value="2"/>
</dbReference>
<dbReference type="InterPro" id="IPR013563">
    <property type="entry name" value="Oligopep_ABC_C"/>
</dbReference>
<protein>
    <submittedName>
        <fullName evidence="12">ABC transporter ATP-binding protein</fullName>
    </submittedName>
</protein>
<keyword evidence="4" id="KW-1003">Cell membrane</keyword>
<dbReference type="EMBL" id="JACLAW010000011">
    <property type="protein sequence ID" value="MBC2666661.1"/>
    <property type="molecule type" value="Genomic_DNA"/>
</dbReference>
<feature type="region of interest" description="Disordered" evidence="10">
    <location>
        <begin position="558"/>
        <end position="582"/>
    </location>
</feature>
<dbReference type="NCBIfam" id="NF007739">
    <property type="entry name" value="PRK10419.1"/>
    <property type="match status" value="2"/>
</dbReference>
<comment type="caution">
    <text evidence="12">The sequence shown here is derived from an EMBL/GenBank/DDBJ whole genome shotgun (WGS) entry which is preliminary data.</text>
</comment>
<dbReference type="Pfam" id="PF00005">
    <property type="entry name" value="ABC_tran"/>
    <property type="match status" value="2"/>
</dbReference>
<gene>
    <name evidence="12" type="ORF">H7F51_14150</name>
</gene>
<evidence type="ECO:0000259" key="11">
    <source>
        <dbReference type="PROSITE" id="PS50893"/>
    </source>
</evidence>
<keyword evidence="3" id="KW-0813">Transport</keyword>
<name>A0A7X1FTF7_9SPHN</name>
<dbReference type="InterPro" id="IPR027417">
    <property type="entry name" value="P-loop_NTPase"/>
</dbReference>
<comment type="similarity">
    <text evidence="2">Belongs to the ABC transporter superfamily.</text>
</comment>
<dbReference type="PROSITE" id="PS00211">
    <property type="entry name" value="ABC_TRANSPORTER_1"/>
    <property type="match status" value="2"/>
</dbReference>
<keyword evidence="9" id="KW-0472">Membrane</keyword>
<dbReference type="SUPFAM" id="SSF52540">
    <property type="entry name" value="P-loop containing nucleoside triphosphate hydrolases"/>
    <property type="match status" value="2"/>
</dbReference>
<dbReference type="CDD" id="cd03257">
    <property type="entry name" value="ABC_NikE_OppD_transporters"/>
    <property type="match status" value="2"/>
</dbReference>